<dbReference type="Proteomes" id="UP000230002">
    <property type="component" value="Unassembled WGS sequence"/>
</dbReference>
<proteinExistence type="predicted"/>
<keyword evidence="1" id="KW-0472">Membrane</keyword>
<name>A0A2G8S2R9_9APHY</name>
<evidence type="ECO:0000256" key="1">
    <source>
        <dbReference type="SAM" id="Phobius"/>
    </source>
</evidence>
<feature type="transmembrane region" description="Helical" evidence="1">
    <location>
        <begin position="95"/>
        <end position="114"/>
    </location>
</feature>
<evidence type="ECO:0000313" key="3">
    <source>
        <dbReference type="Proteomes" id="UP000230002"/>
    </source>
</evidence>
<comment type="caution">
    <text evidence="2">The sequence shown here is derived from an EMBL/GenBank/DDBJ whole genome shotgun (WGS) entry which is preliminary data.</text>
</comment>
<dbReference type="AlphaFoldDB" id="A0A2G8S2R9"/>
<dbReference type="EMBL" id="AYKW01000029">
    <property type="protein sequence ID" value="PIL28066.1"/>
    <property type="molecule type" value="Genomic_DNA"/>
</dbReference>
<gene>
    <name evidence="2" type="ORF">GSI_09819</name>
</gene>
<accession>A0A2G8S2R9</accession>
<protein>
    <submittedName>
        <fullName evidence="2">Uncharacterized protein</fullName>
    </submittedName>
</protein>
<reference evidence="2 3" key="1">
    <citation type="journal article" date="2015" name="Sci. Rep.">
        <title>Chromosome-level genome map provides insights into diverse defense mechanisms in the medicinal fungus Ganoderma sinense.</title>
        <authorList>
            <person name="Zhu Y."/>
            <person name="Xu J."/>
            <person name="Sun C."/>
            <person name="Zhou S."/>
            <person name="Xu H."/>
            <person name="Nelson D.R."/>
            <person name="Qian J."/>
            <person name="Song J."/>
            <person name="Luo H."/>
            <person name="Xiang L."/>
            <person name="Li Y."/>
            <person name="Xu Z."/>
            <person name="Ji A."/>
            <person name="Wang L."/>
            <person name="Lu S."/>
            <person name="Hayward A."/>
            <person name="Sun W."/>
            <person name="Li X."/>
            <person name="Schwartz D.C."/>
            <person name="Wang Y."/>
            <person name="Chen S."/>
        </authorList>
    </citation>
    <scope>NUCLEOTIDE SEQUENCE [LARGE SCALE GENOMIC DNA]</scope>
    <source>
        <strain evidence="2 3">ZZ0214-1</strain>
    </source>
</reference>
<keyword evidence="1" id="KW-1133">Transmembrane helix</keyword>
<keyword evidence="1" id="KW-0812">Transmembrane</keyword>
<dbReference type="OrthoDB" id="3214103at2759"/>
<organism evidence="2 3">
    <name type="scientific">Ganoderma sinense ZZ0214-1</name>
    <dbReference type="NCBI Taxonomy" id="1077348"/>
    <lineage>
        <taxon>Eukaryota</taxon>
        <taxon>Fungi</taxon>
        <taxon>Dikarya</taxon>
        <taxon>Basidiomycota</taxon>
        <taxon>Agaricomycotina</taxon>
        <taxon>Agaricomycetes</taxon>
        <taxon>Polyporales</taxon>
        <taxon>Polyporaceae</taxon>
        <taxon>Ganoderma</taxon>
    </lineage>
</organism>
<keyword evidence="3" id="KW-1185">Reference proteome</keyword>
<feature type="transmembrane region" description="Helical" evidence="1">
    <location>
        <begin position="6"/>
        <end position="35"/>
    </location>
</feature>
<evidence type="ECO:0000313" key="2">
    <source>
        <dbReference type="EMBL" id="PIL28066.1"/>
    </source>
</evidence>
<feature type="transmembrane region" description="Helical" evidence="1">
    <location>
        <begin position="56"/>
        <end position="75"/>
    </location>
</feature>
<sequence>MGTVFEGVAIGLAACVLSLSTNALATLLVACKAWQLRRRLRRYLGMGSRISQVQKLLSLLIESGAVYCALLAVLLTFQVANLYDHMEEPPAPPAAYFLDIFAVIANGVLIPIIVRSTSPNMPAGAITHSHHLLFARDDVPPDHRDLFQAIYPTVVIIFVALNKSHMEKGFTQHLESVPTPHITSTADTIAAGGLPRHANINDLEDAGRRGDEELKVEGIA</sequence>